<dbReference type="EMBL" id="FQWQ01000001">
    <property type="protein sequence ID" value="SHG68229.1"/>
    <property type="molecule type" value="Genomic_DNA"/>
</dbReference>
<evidence type="ECO:0008006" key="3">
    <source>
        <dbReference type="Google" id="ProtNLM"/>
    </source>
</evidence>
<dbReference type="Proteomes" id="UP000184212">
    <property type="component" value="Unassembled WGS sequence"/>
</dbReference>
<proteinExistence type="predicted"/>
<dbReference type="OrthoDB" id="979230at2"/>
<accession>A0A1M5LUA7</accession>
<gene>
    <name evidence="1" type="ORF">SAMN04488109_1383</name>
</gene>
<dbReference type="STRING" id="947013.SAMN04488109_1383"/>
<evidence type="ECO:0000313" key="2">
    <source>
        <dbReference type="Proteomes" id="UP000184212"/>
    </source>
</evidence>
<organism evidence="1 2">
    <name type="scientific">Chryseolinea serpens</name>
    <dbReference type="NCBI Taxonomy" id="947013"/>
    <lineage>
        <taxon>Bacteria</taxon>
        <taxon>Pseudomonadati</taxon>
        <taxon>Bacteroidota</taxon>
        <taxon>Cytophagia</taxon>
        <taxon>Cytophagales</taxon>
        <taxon>Fulvivirgaceae</taxon>
        <taxon>Chryseolinea</taxon>
    </lineage>
</organism>
<dbReference type="RefSeq" id="WP_143164792.1">
    <property type="nucleotide sequence ID" value="NZ_FQWQ01000001.1"/>
</dbReference>
<name>A0A1M5LUA7_9BACT</name>
<evidence type="ECO:0000313" key="1">
    <source>
        <dbReference type="EMBL" id="SHG68229.1"/>
    </source>
</evidence>
<sequence>MTSFFEHQRSSFKRNYLRNLIVLASADGSLEAEEKALITRIGLRRGLKAWQIDELLQDTTKHDLFLPESVANRMNMLFDLMELVYANRQVNENEIIYIKGILVAFQLPLSVMDDLTKLFENGTPTSIQWRDFVDEICTSTVQSK</sequence>
<protein>
    <recommendedName>
        <fullName evidence="3">Tellurite resistance protein TerB</fullName>
    </recommendedName>
</protein>
<dbReference type="Gene3D" id="1.10.3680.10">
    <property type="entry name" value="TerB-like"/>
    <property type="match status" value="1"/>
</dbReference>
<dbReference type="CDD" id="cd07177">
    <property type="entry name" value="terB_like"/>
    <property type="match status" value="1"/>
</dbReference>
<dbReference type="SUPFAM" id="SSF158682">
    <property type="entry name" value="TerB-like"/>
    <property type="match status" value="1"/>
</dbReference>
<reference evidence="1 2" key="1">
    <citation type="submission" date="2016-11" db="EMBL/GenBank/DDBJ databases">
        <authorList>
            <person name="Jaros S."/>
            <person name="Januszkiewicz K."/>
            <person name="Wedrychowicz H."/>
        </authorList>
    </citation>
    <scope>NUCLEOTIDE SEQUENCE [LARGE SCALE GENOMIC DNA]</scope>
    <source>
        <strain evidence="1 2">DSM 24574</strain>
    </source>
</reference>
<dbReference type="InterPro" id="IPR029024">
    <property type="entry name" value="TerB-like"/>
</dbReference>
<dbReference type="AlphaFoldDB" id="A0A1M5LUA7"/>
<keyword evidence="2" id="KW-1185">Reference proteome</keyword>